<organism evidence="10 11">
    <name type="scientific">Filobasidium floriforme</name>
    <dbReference type="NCBI Taxonomy" id="5210"/>
    <lineage>
        <taxon>Eukaryota</taxon>
        <taxon>Fungi</taxon>
        <taxon>Dikarya</taxon>
        <taxon>Basidiomycota</taxon>
        <taxon>Agaricomycotina</taxon>
        <taxon>Tremellomycetes</taxon>
        <taxon>Filobasidiales</taxon>
        <taxon>Filobasidiaceae</taxon>
        <taxon>Filobasidium</taxon>
    </lineage>
</organism>
<evidence type="ECO:0000256" key="5">
    <source>
        <dbReference type="ARBA" id="ARBA00023125"/>
    </source>
</evidence>
<evidence type="ECO:0000256" key="3">
    <source>
        <dbReference type="ARBA" id="ARBA00022833"/>
    </source>
</evidence>
<feature type="domain" description="Zn(2)-C6 fungal-type" evidence="9">
    <location>
        <begin position="23"/>
        <end position="53"/>
    </location>
</feature>
<keyword evidence="5" id="KW-0238">DNA-binding</keyword>
<dbReference type="PROSITE" id="PS50048">
    <property type="entry name" value="ZN2_CY6_FUNGAL_2"/>
    <property type="match status" value="1"/>
</dbReference>
<evidence type="ECO:0000256" key="2">
    <source>
        <dbReference type="ARBA" id="ARBA00022723"/>
    </source>
</evidence>
<accession>A0A8K0NR84</accession>
<keyword evidence="7" id="KW-0539">Nucleus</keyword>
<keyword evidence="11" id="KW-1185">Reference proteome</keyword>
<feature type="region of interest" description="Disordered" evidence="8">
    <location>
        <begin position="53"/>
        <end position="169"/>
    </location>
</feature>
<comment type="caution">
    <text evidence="10">The sequence shown here is derived from an EMBL/GenBank/DDBJ whole genome shotgun (WGS) entry which is preliminary data.</text>
</comment>
<evidence type="ECO:0000256" key="7">
    <source>
        <dbReference type="ARBA" id="ARBA00023242"/>
    </source>
</evidence>
<evidence type="ECO:0000259" key="9">
    <source>
        <dbReference type="PROSITE" id="PS50048"/>
    </source>
</evidence>
<dbReference type="Pfam" id="PF00172">
    <property type="entry name" value="Zn_clus"/>
    <property type="match status" value="1"/>
</dbReference>
<keyword evidence="4" id="KW-0805">Transcription regulation</keyword>
<dbReference type="Pfam" id="PF04082">
    <property type="entry name" value="Fungal_trans"/>
    <property type="match status" value="1"/>
</dbReference>
<evidence type="ECO:0000256" key="1">
    <source>
        <dbReference type="ARBA" id="ARBA00004123"/>
    </source>
</evidence>
<dbReference type="GO" id="GO:0006351">
    <property type="term" value="P:DNA-templated transcription"/>
    <property type="evidence" value="ECO:0007669"/>
    <property type="project" value="InterPro"/>
</dbReference>
<dbReference type="AlphaFoldDB" id="A0A8K0NR84"/>
<dbReference type="PANTHER" id="PTHR31313">
    <property type="entry name" value="TY1 ENHANCER ACTIVATOR"/>
    <property type="match status" value="1"/>
</dbReference>
<dbReference type="InterPro" id="IPR051615">
    <property type="entry name" value="Transcr_Regulatory_Elem"/>
</dbReference>
<keyword evidence="6" id="KW-0804">Transcription</keyword>
<gene>
    <name evidence="10" type="ORF">FFLO_03054</name>
</gene>
<dbReference type="InterPro" id="IPR001138">
    <property type="entry name" value="Zn2Cys6_DnaBD"/>
</dbReference>
<dbReference type="GO" id="GO:0000981">
    <property type="term" value="F:DNA-binding transcription factor activity, RNA polymerase II-specific"/>
    <property type="evidence" value="ECO:0007669"/>
    <property type="project" value="InterPro"/>
</dbReference>
<evidence type="ECO:0000256" key="8">
    <source>
        <dbReference type="SAM" id="MobiDB-lite"/>
    </source>
</evidence>
<dbReference type="SMART" id="SM00906">
    <property type="entry name" value="Fungal_trans"/>
    <property type="match status" value="1"/>
</dbReference>
<dbReference type="Gene3D" id="4.10.240.10">
    <property type="entry name" value="Zn(2)-C6 fungal-type DNA-binding domain"/>
    <property type="match status" value="1"/>
</dbReference>
<dbReference type="InterPro" id="IPR007219">
    <property type="entry name" value="XnlR_reg_dom"/>
</dbReference>
<evidence type="ECO:0000313" key="10">
    <source>
        <dbReference type="EMBL" id="KAG7553547.1"/>
    </source>
</evidence>
<dbReference type="PANTHER" id="PTHR31313:SF78">
    <property type="entry name" value="TRANSCRIPTION FACTOR DOMAIN-CONTAINING PROTEIN"/>
    <property type="match status" value="1"/>
</dbReference>
<dbReference type="GO" id="GO:0005634">
    <property type="term" value="C:nucleus"/>
    <property type="evidence" value="ECO:0007669"/>
    <property type="project" value="UniProtKB-SubCell"/>
</dbReference>
<dbReference type="CDD" id="cd00067">
    <property type="entry name" value="GAL4"/>
    <property type="match status" value="1"/>
</dbReference>
<evidence type="ECO:0000313" key="11">
    <source>
        <dbReference type="Proteomes" id="UP000812966"/>
    </source>
</evidence>
<dbReference type="SMART" id="SM00066">
    <property type="entry name" value="GAL4"/>
    <property type="match status" value="1"/>
</dbReference>
<reference evidence="10" key="1">
    <citation type="submission" date="2020-04" db="EMBL/GenBank/DDBJ databases">
        <title>Analysis of mating type loci in Filobasidium floriforme.</title>
        <authorList>
            <person name="Nowrousian M."/>
        </authorList>
    </citation>
    <scope>NUCLEOTIDE SEQUENCE</scope>
    <source>
        <strain evidence="10">CBS 6242</strain>
    </source>
</reference>
<dbReference type="SUPFAM" id="SSF57701">
    <property type="entry name" value="Zn2/Cys6 DNA-binding domain"/>
    <property type="match status" value="1"/>
</dbReference>
<name>A0A8K0NR84_9TREE</name>
<feature type="compositionally biased region" description="Basic and acidic residues" evidence="8">
    <location>
        <begin position="132"/>
        <end position="149"/>
    </location>
</feature>
<protein>
    <recommendedName>
        <fullName evidence="9">Zn(2)-C6 fungal-type domain-containing protein</fullName>
    </recommendedName>
</protein>
<dbReference type="GO" id="GO:0003677">
    <property type="term" value="F:DNA binding"/>
    <property type="evidence" value="ECO:0007669"/>
    <property type="project" value="UniProtKB-KW"/>
</dbReference>
<keyword evidence="3" id="KW-0862">Zinc</keyword>
<evidence type="ECO:0000256" key="6">
    <source>
        <dbReference type="ARBA" id="ARBA00023163"/>
    </source>
</evidence>
<dbReference type="EMBL" id="JABELV010000053">
    <property type="protein sequence ID" value="KAG7553547.1"/>
    <property type="molecule type" value="Genomic_DNA"/>
</dbReference>
<dbReference type="CDD" id="cd12148">
    <property type="entry name" value="fungal_TF_MHR"/>
    <property type="match status" value="1"/>
</dbReference>
<dbReference type="Proteomes" id="UP000812966">
    <property type="component" value="Unassembled WGS sequence"/>
</dbReference>
<dbReference type="GO" id="GO:0008270">
    <property type="term" value="F:zinc ion binding"/>
    <property type="evidence" value="ECO:0007669"/>
    <property type="project" value="InterPro"/>
</dbReference>
<proteinExistence type="predicted"/>
<sequence>MSESPHSSEAHRDEPPRKRVKLACQACQKKRTKCDGASPRCGACESQDFDCNYVESGVKRGPPKGFRPRVRTATNSASLDDPPFPQPPTASSSTSHLLKSPKGLSRSKYSDNDPDAFESAGSLARTRPDRHRNRDPEEAQQAEQEKERFGPGTKIGQGIAHEPRSRGVPGLTPAGQEYLLTIYWTHIHNIWPLIYKPLFVPSQTHPALLYSMLSIASVISVPINSATPSLPTPDTLFQTALHHIHKLTTITPSHAYHLAGGGKRSHIFLCQAYVLMSLRQTRMGDKASAYLYASMASGMCLELGLHRRVGWGSGATGKKQSQADEELRSRVWWCCYILDKVLAEETGRPVLLHARRSTTPLPASAEADEYELWPPPSASAFLPSRSLTRERYEDGTKSDRYGSATVFEPAQGRLLSAFQTTCKLGVIVEEILDLDEEGPRYERSAGTGKDEEEEFQKKSMESALRKKDALAKALEDWYADLPDQLNVDVSIPRPAPTHLIVNLAWYHSAVILLHSRFISLKPDPNPTTGASQTGLYGECHLLCANAAESIVALVQVLERNKLLEQISSDVIHMLSQAALLLAYNSSLPDVGMANRAKLNFSQCCLWMRDLSRSWPPASSHRIFFEGLIQGGLELSENTTNTHQPQLVRSDPPVSVGHRNSIGGDVTLAPAAPTLAPSASIDFLTSSDSNNTAQGSDHAAVAAAALAQAQEGIRLADQTAQNSWPSDLLQLPSAYWNDALPNATMDLQGQDYVDFSPATGFSDMSFNSFHATPEMARTNGTFPRQKTPNTTLAPLQGFDFDNPGQDTEASNFLVSWMLGALGRQ</sequence>
<dbReference type="InterPro" id="IPR036864">
    <property type="entry name" value="Zn2-C6_fun-type_DNA-bd_sf"/>
</dbReference>
<comment type="subcellular location">
    <subcellularLocation>
        <location evidence="1">Nucleus</location>
    </subcellularLocation>
</comment>
<evidence type="ECO:0000256" key="4">
    <source>
        <dbReference type="ARBA" id="ARBA00023015"/>
    </source>
</evidence>
<keyword evidence="2" id="KW-0479">Metal-binding</keyword>